<dbReference type="Proteomes" id="UP001163603">
    <property type="component" value="Chromosome 4"/>
</dbReference>
<reference evidence="2" key="1">
    <citation type="journal article" date="2023" name="G3 (Bethesda)">
        <title>Genome assembly and association tests identify interacting loci associated with vigor, precocity, and sex in interspecific pistachio rootstocks.</title>
        <authorList>
            <person name="Palmer W."/>
            <person name="Jacygrad E."/>
            <person name="Sagayaradj S."/>
            <person name="Cavanaugh K."/>
            <person name="Han R."/>
            <person name="Bertier L."/>
            <person name="Beede B."/>
            <person name="Kafkas S."/>
            <person name="Golino D."/>
            <person name="Preece J."/>
            <person name="Michelmore R."/>
        </authorList>
    </citation>
    <scope>NUCLEOTIDE SEQUENCE [LARGE SCALE GENOMIC DNA]</scope>
</reference>
<comment type="caution">
    <text evidence="1">The sequence shown here is derived from an EMBL/GenBank/DDBJ whole genome shotgun (WGS) entry which is preliminary data.</text>
</comment>
<gene>
    <name evidence="1" type="ORF">Pint_18114</name>
</gene>
<keyword evidence="2" id="KW-1185">Reference proteome</keyword>
<evidence type="ECO:0000313" key="2">
    <source>
        <dbReference type="Proteomes" id="UP001163603"/>
    </source>
</evidence>
<name>A0ACC0YZS1_9ROSI</name>
<evidence type="ECO:0000313" key="1">
    <source>
        <dbReference type="EMBL" id="KAJ0043926.1"/>
    </source>
</evidence>
<proteinExistence type="predicted"/>
<accession>A0ACC0YZS1</accession>
<organism evidence="1 2">
    <name type="scientific">Pistacia integerrima</name>
    <dbReference type="NCBI Taxonomy" id="434235"/>
    <lineage>
        <taxon>Eukaryota</taxon>
        <taxon>Viridiplantae</taxon>
        <taxon>Streptophyta</taxon>
        <taxon>Embryophyta</taxon>
        <taxon>Tracheophyta</taxon>
        <taxon>Spermatophyta</taxon>
        <taxon>Magnoliopsida</taxon>
        <taxon>eudicotyledons</taxon>
        <taxon>Gunneridae</taxon>
        <taxon>Pentapetalae</taxon>
        <taxon>rosids</taxon>
        <taxon>malvids</taxon>
        <taxon>Sapindales</taxon>
        <taxon>Anacardiaceae</taxon>
        <taxon>Pistacia</taxon>
    </lineage>
</organism>
<sequence length="23" mass="2517">MAFSRTPLISFLLISLLFASSMA</sequence>
<dbReference type="EMBL" id="CM047739">
    <property type="protein sequence ID" value="KAJ0043926.1"/>
    <property type="molecule type" value="Genomic_DNA"/>
</dbReference>
<protein>
    <submittedName>
        <fullName evidence="1">Uncharacterized protein</fullName>
    </submittedName>
</protein>